<evidence type="ECO:0000256" key="1">
    <source>
        <dbReference type="SAM" id="MobiDB-lite"/>
    </source>
</evidence>
<organism evidence="2 3">
    <name type="scientific">Sphagnum troendelagicum</name>
    <dbReference type="NCBI Taxonomy" id="128251"/>
    <lineage>
        <taxon>Eukaryota</taxon>
        <taxon>Viridiplantae</taxon>
        <taxon>Streptophyta</taxon>
        <taxon>Embryophyta</taxon>
        <taxon>Bryophyta</taxon>
        <taxon>Sphagnophytina</taxon>
        <taxon>Sphagnopsida</taxon>
        <taxon>Sphagnales</taxon>
        <taxon>Sphagnaceae</taxon>
        <taxon>Sphagnum</taxon>
    </lineage>
</organism>
<protein>
    <submittedName>
        <fullName evidence="2">Uncharacterized protein</fullName>
    </submittedName>
</protein>
<name>A0ABP0TJ01_9BRYO</name>
<dbReference type="Proteomes" id="UP001497512">
    <property type="component" value="Chromosome 11"/>
</dbReference>
<keyword evidence="3" id="KW-1185">Reference proteome</keyword>
<proteinExistence type="predicted"/>
<feature type="region of interest" description="Disordered" evidence="1">
    <location>
        <begin position="82"/>
        <end position="122"/>
    </location>
</feature>
<feature type="region of interest" description="Disordered" evidence="1">
    <location>
        <begin position="136"/>
        <end position="165"/>
    </location>
</feature>
<feature type="region of interest" description="Disordered" evidence="1">
    <location>
        <begin position="248"/>
        <end position="275"/>
    </location>
</feature>
<feature type="compositionally biased region" description="Polar residues" evidence="1">
    <location>
        <begin position="86"/>
        <end position="109"/>
    </location>
</feature>
<evidence type="ECO:0000313" key="2">
    <source>
        <dbReference type="EMBL" id="CAK9197722.1"/>
    </source>
</evidence>
<evidence type="ECO:0000313" key="3">
    <source>
        <dbReference type="Proteomes" id="UP001497512"/>
    </source>
</evidence>
<sequence>MSAAVKETVNKSKISGLPGFSFNQDVAQEGRCPLPPVFMSCEDIEQSLLAETAGSDLLLGLQASPSTGSSAVDVTSVSHHLLPLRQKQTSRSKTLSNGERSSGANQTVEGMTPFFSQPGGEYHLKAGADEQEHQPWYGVPAPAVNSMRPDSKEVEASTKGQLEDGSLSQTQLEELILSKQECSCISASGQGLWGDGNAHNEQMLMDSMSGIISSPDGSVLNEVNGDNNRVDKWDLKRVADGEGNKEELLASNQVGRADRCPQVTSSLSLPEVKKP</sequence>
<reference evidence="2" key="1">
    <citation type="submission" date="2024-02" db="EMBL/GenBank/DDBJ databases">
        <authorList>
            <consortium name="ELIXIR-Norway"/>
            <consortium name="Elixir Norway"/>
        </authorList>
    </citation>
    <scope>NUCLEOTIDE SEQUENCE</scope>
</reference>
<gene>
    <name evidence="2" type="ORF">CSSPTR1EN2_LOCUS4116</name>
</gene>
<accession>A0ABP0TJ01</accession>
<dbReference type="EMBL" id="OZ019903">
    <property type="protein sequence ID" value="CAK9197722.1"/>
    <property type="molecule type" value="Genomic_DNA"/>
</dbReference>